<dbReference type="EMBL" id="MCGG01000017">
    <property type="protein sequence ID" value="OEJ68097.1"/>
    <property type="molecule type" value="Genomic_DNA"/>
</dbReference>
<evidence type="ECO:0000259" key="8">
    <source>
        <dbReference type="Pfam" id="PF00892"/>
    </source>
</evidence>
<dbReference type="PANTHER" id="PTHR32322">
    <property type="entry name" value="INNER MEMBRANE TRANSPORTER"/>
    <property type="match status" value="1"/>
</dbReference>
<evidence type="ECO:0000313" key="10">
    <source>
        <dbReference type="Proteomes" id="UP000095347"/>
    </source>
</evidence>
<dbReference type="AlphaFoldDB" id="A0A1E5QA62"/>
<feature type="domain" description="EamA" evidence="8">
    <location>
        <begin position="151"/>
        <end position="280"/>
    </location>
</feature>
<reference evidence="10" key="1">
    <citation type="submission" date="2016-07" db="EMBL/GenBank/DDBJ databases">
        <authorList>
            <person name="Florea S."/>
            <person name="Webb J.S."/>
            <person name="Jaromczyk J."/>
            <person name="Schardl C.L."/>
        </authorList>
    </citation>
    <scope>NUCLEOTIDE SEQUENCE [LARGE SCALE GENOMIC DNA]</scope>
    <source>
        <strain evidence="10">MV-1</strain>
    </source>
</reference>
<feature type="domain" description="EamA" evidence="8">
    <location>
        <begin position="6"/>
        <end position="140"/>
    </location>
</feature>
<dbReference type="InterPro" id="IPR000620">
    <property type="entry name" value="EamA_dom"/>
</dbReference>
<evidence type="ECO:0000256" key="6">
    <source>
        <dbReference type="SAM" id="MobiDB-lite"/>
    </source>
</evidence>
<organism evidence="9 10">
    <name type="scientific">Magnetovibrio blakemorei</name>
    <dbReference type="NCBI Taxonomy" id="28181"/>
    <lineage>
        <taxon>Bacteria</taxon>
        <taxon>Pseudomonadati</taxon>
        <taxon>Pseudomonadota</taxon>
        <taxon>Alphaproteobacteria</taxon>
        <taxon>Rhodospirillales</taxon>
        <taxon>Magnetovibrionaceae</taxon>
        <taxon>Magnetovibrio</taxon>
    </lineage>
</organism>
<evidence type="ECO:0000256" key="2">
    <source>
        <dbReference type="ARBA" id="ARBA00022475"/>
    </source>
</evidence>
<evidence type="ECO:0000256" key="7">
    <source>
        <dbReference type="SAM" id="Phobius"/>
    </source>
</evidence>
<evidence type="ECO:0000313" key="9">
    <source>
        <dbReference type="EMBL" id="OEJ68097.1"/>
    </source>
</evidence>
<feature type="transmembrane region" description="Helical" evidence="7">
    <location>
        <begin position="68"/>
        <end position="91"/>
    </location>
</feature>
<keyword evidence="5 7" id="KW-0472">Membrane</keyword>
<keyword evidence="2" id="KW-1003">Cell membrane</keyword>
<gene>
    <name evidence="9" type="ORF">BEN30_07520</name>
</gene>
<evidence type="ECO:0000256" key="1">
    <source>
        <dbReference type="ARBA" id="ARBA00004651"/>
    </source>
</evidence>
<evidence type="ECO:0000256" key="5">
    <source>
        <dbReference type="ARBA" id="ARBA00023136"/>
    </source>
</evidence>
<protein>
    <recommendedName>
        <fullName evidence="8">EamA domain-containing protein</fullName>
    </recommendedName>
</protein>
<dbReference type="SUPFAM" id="SSF103481">
    <property type="entry name" value="Multidrug resistance efflux transporter EmrE"/>
    <property type="match status" value="2"/>
</dbReference>
<feature type="transmembrane region" description="Helical" evidence="7">
    <location>
        <begin position="210"/>
        <end position="230"/>
    </location>
</feature>
<feature type="transmembrane region" description="Helical" evidence="7">
    <location>
        <begin position="151"/>
        <end position="169"/>
    </location>
</feature>
<dbReference type="InterPro" id="IPR050638">
    <property type="entry name" value="AA-Vitamin_Transporters"/>
</dbReference>
<accession>A0A1E5QA62</accession>
<dbReference type="GO" id="GO:0005886">
    <property type="term" value="C:plasma membrane"/>
    <property type="evidence" value="ECO:0007669"/>
    <property type="project" value="UniProtKB-SubCell"/>
</dbReference>
<keyword evidence="3 7" id="KW-0812">Transmembrane</keyword>
<comment type="caution">
    <text evidence="9">The sequence shown here is derived from an EMBL/GenBank/DDBJ whole genome shotgun (WGS) entry which is preliminary data.</text>
</comment>
<feature type="region of interest" description="Disordered" evidence="6">
    <location>
        <begin position="289"/>
        <end position="322"/>
    </location>
</feature>
<feature type="transmembrane region" description="Helical" evidence="7">
    <location>
        <begin position="266"/>
        <end position="282"/>
    </location>
</feature>
<proteinExistence type="predicted"/>
<dbReference type="Pfam" id="PF00892">
    <property type="entry name" value="EamA"/>
    <property type="match status" value="2"/>
</dbReference>
<comment type="subcellular location">
    <subcellularLocation>
        <location evidence="1">Cell membrane</location>
        <topology evidence="1">Multi-pass membrane protein</topology>
    </subcellularLocation>
</comment>
<feature type="transmembrane region" description="Helical" evidence="7">
    <location>
        <begin position="181"/>
        <end position="204"/>
    </location>
</feature>
<sequence>MSSKRTGIISAMSAAILFGASTPMAKMLLVDVSPWLLAGLFYFGSGLGLTVVRFVRGSKGDELVRRDWPWMLGAVAAGGIAGPVLLMWGLAGTSASATSLLLNAEGVFTALLAWYVFRENFDLRIALGMVAIVVGAVVLSWSGGIDVQSPWPVFAILAACLCWGIDNNLTRKVSLSDPFQIAAIKGLVAGATNVCLAMIVGTAIPSAGTLALSGIVGFLGYGISLVLFVMALRELGTARAGAYFSTAPFVGAIIAVPLLGDPLTPALVLAGGLMAIGVWLHMSERHAHAHEHQPLEHSHVHAHADGHHGHEHDHSPDGPHIHKHLHEATRHTHPHYPDEHHRHNH</sequence>
<dbReference type="Proteomes" id="UP000095347">
    <property type="component" value="Unassembled WGS sequence"/>
</dbReference>
<evidence type="ECO:0000256" key="4">
    <source>
        <dbReference type="ARBA" id="ARBA00022989"/>
    </source>
</evidence>
<dbReference type="OrthoDB" id="9794287at2"/>
<feature type="transmembrane region" description="Helical" evidence="7">
    <location>
        <begin position="124"/>
        <end position="145"/>
    </location>
</feature>
<keyword evidence="10" id="KW-1185">Reference proteome</keyword>
<evidence type="ECO:0000256" key="3">
    <source>
        <dbReference type="ARBA" id="ARBA00022692"/>
    </source>
</evidence>
<dbReference type="Gene3D" id="1.10.3730.20">
    <property type="match status" value="1"/>
</dbReference>
<dbReference type="PANTHER" id="PTHR32322:SF18">
    <property type="entry name" value="S-ADENOSYLMETHIONINE_S-ADENOSYLHOMOCYSTEINE TRANSPORTER"/>
    <property type="match status" value="1"/>
</dbReference>
<feature type="transmembrane region" description="Helical" evidence="7">
    <location>
        <begin position="97"/>
        <end position="117"/>
    </location>
</feature>
<name>A0A1E5QA62_9PROT</name>
<feature type="transmembrane region" description="Helical" evidence="7">
    <location>
        <begin position="35"/>
        <end position="56"/>
    </location>
</feature>
<feature type="transmembrane region" description="Helical" evidence="7">
    <location>
        <begin position="242"/>
        <end position="260"/>
    </location>
</feature>
<keyword evidence="4 7" id="KW-1133">Transmembrane helix</keyword>
<dbReference type="InterPro" id="IPR037185">
    <property type="entry name" value="EmrE-like"/>
</dbReference>